<dbReference type="InterPro" id="IPR009078">
    <property type="entry name" value="Ferritin-like_SF"/>
</dbReference>
<evidence type="ECO:0000256" key="7">
    <source>
        <dbReference type="SAM" id="SignalP"/>
    </source>
</evidence>
<dbReference type="SUPFAM" id="SSF47240">
    <property type="entry name" value="Ferritin-like"/>
    <property type="match status" value="1"/>
</dbReference>
<proteinExistence type="inferred from homology"/>
<dbReference type="InterPro" id="IPR001519">
    <property type="entry name" value="Ferritin"/>
</dbReference>
<gene>
    <name evidence="9" type="ORF">RN001_005888</name>
</gene>
<feature type="chain" id="PRO_5042935587" description="Ferritin" evidence="7">
    <location>
        <begin position="17"/>
        <end position="226"/>
    </location>
</feature>
<dbReference type="EMBL" id="JARPUR010000002">
    <property type="protein sequence ID" value="KAK4882569.1"/>
    <property type="molecule type" value="Genomic_DNA"/>
</dbReference>
<evidence type="ECO:0000259" key="8">
    <source>
        <dbReference type="PROSITE" id="PS50905"/>
    </source>
</evidence>
<evidence type="ECO:0000256" key="4">
    <source>
        <dbReference type="ARBA" id="ARBA00023004"/>
    </source>
</evidence>
<sequence>MKVLCVFVSLLAAAFAVNNGVCYKGIEEFCSHDKKEINPEKCNSKYGGINKALPHLQEYVKNHIVLNFEYMLMSTYFGNYQKSREGFEKLFMDLSNSKWEKAIDLIKHITKRGGEMDFTKMRANIPNNNNEVYELYEINSLAKALEIEKDMAEAAYHIHGQASERSKDFHDPEIVSYIENEFIHKDSETIRKLSGHVSDLTKLLDSPDSSLALYVFDDYLNKVSIV</sequence>
<keyword evidence="3 5" id="KW-0479">Metal-binding</keyword>
<evidence type="ECO:0000256" key="3">
    <source>
        <dbReference type="ARBA" id="ARBA00022723"/>
    </source>
</evidence>
<dbReference type="GO" id="GO:0006826">
    <property type="term" value="P:iron ion transport"/>
    <property type="evidence" value="ECO:0007669"/>
    <property type="project" value="InterPro"/>
</dbReference>
<evidence type="ECO:0000256" key="5">
    <source>
        <dbReference type="PIRSR" id="PIRSR601519-1"/>
    </source>
</evidence>
<evidence type="ECO:0000256" key="2">
    <source>
        <dbReference type="ARBA" id="ARBA00022434"/>
    </source>
</evidence>
<dbReference type="CDD" id="cd01056">
    <property type="entry name" value="Euk_Ferritin"/>
    <property type="match status" value="1"/>
</dbReference>
<accession>A0AAN7SJ95</accession>
<dbReference type="InterPro" id="IPR008331">
    <property type="entry name" value="Ferritin_DPS_dom"/>
</dbReference>
<evidence type="ECO:0000313" key="10">
    <source>
        <dbReference type="Proteomes" id="UP001353858"/>
    </source>
</evidence>
<comment type="function">
    <text evidence="6">Stores iron in a soluble, non-toxic, readily available form. Important for iron homeostasis. Iron is taken up in the ferrous form and deposited as ferric hydroxides after oxidation.</text>
</comment>
<dbReference type="Pfam" id="PF00210">
    <property type="entry name" value="Ferritin"/>
    <property type="match status" value="1"/>
</dbReference>
<dbReference type="Gene3D" id="1.20.1260.10">
    <property type="match status" value="1"/>
</dbReference>
<dbReference type="InterPro" id="IPR012347">
    <property type="entry name" value="Ferritin-like"/>
</dbReference>
<comment type="caution">
    <text evidence="9">The sequence shown here is derived from an EMBL/GenBank/DDBJ whole genome shotgun (WGS) entry which is preliminary data.</text>
</comment>
<dbReference type="PROSITE" id="PS50905">
    <property type="entry name" value="FERRITIN_LIKE"/>
    <property type="match status" value="1"/>
</dbReference>
<evidence type="ECO:0000256" key="6">
    <source>
        <dbReference type="RuleBase" id="RU361145"/>
    </source>
</evidence>
<comment type="similarity">
    <text evidence="1 6">Belongs to the ferritin family.</text>
</comment>
<dbReference type="GO" id="GO:0008199">
    <property type="term" value="F:ferric iron binding"/>
    <property type="evidence" value="ECO:0007669"/>
    <property type="project" value="InterPro"/>
</dbReference>
<dbReference type="GO" id="GO:0006879">
    <property type="term" value="P:intracellular iron ion homeostasis"/>
    <property type="evidence" value="ECO:0007669"/>
    <property type="project" value="UniProtKB-KW"/>
</dbReference>
<feature type="domain" description="Ferritin-like diiron" evidence="8">
    <location>
        <begin position="46"/>
        <end position="204"/>
    </location>
</feature>
<feature type="binding site" evidence="5">
    <location>
        <position position="148"/>
    </location>
    <ligand>
        <name>Fe cation</name>
        <dbReference type="ChEBI" id="CHEBI:24875"/>
        <label>1</label>
    </ligand>
</feature>
<name>A0AAN7SJ95_9COLE</name>
<feature type="signal peptide" evidence="7">
    <location>
        <begin position="1"/>
        <end position="16"/>
    </location>
</feature>
<evidence type="ECO:0000313" key="9">
    <source>
        <dbReference type="EMBL" id="KAK4882569.1"/>
    </source>
</evidence>
<keyword evidence="2 6" id="KW-0409">Iron storage</keyword>
<dbReference type="PANTHER" id="PTHR11431:SF51">
    <property type="entry name" value="FERRITIN"/>
    <property type="match status" value="1"/>
</dbReference>
<keyword evidence="10" id="KW-1185">Reference proteome</keyword>
<dbReference type="GO" id="GO:0008198">
    <property type="term" value="F:ferrous iron binding"/>
    <property type="evidence" value="ECO:0007669"/>
    <property type="project" value="TreeGrafter"/>
</dbReference>
<protein>
    <recommendedName>
        <fullName evidence="6">Ferritin</fullName>
    </recommendedName>
</protein>
<dbReference type="PANTHER" id="PTHR11431">
    <property type="entry name" value="FERRITIN"/>
    <property type="match status" value="1"/>
</dbReference>
<reference evidence="10" key="1">
    <citation type="submission" date="2023-01" db="EMBL/GenBank/DDBJ databases">
        <title>Key to firefly adult light organ development and bioluminescence: homeobox transcription factors regulate luciferase expression and transportation to peroxisome.</title>
        <authorList>
            <person name="Fu X."/>
        </authorList>
    </citation>
    <scope>NUCLEOTIDE SEQUENCE [LARGE SCALE GENOMIC DNA]</scope>
</reference>
<keyword evidence="4 5" id="KW-0408">Iron</keyword>
<dbReference type="AlphaFoldDB" id="A0AAN7SJ95"/>
<dbReference type="GO" id="GO:0005737">
    <property type="term" value="C:cytoplasm"/>
    <property type="evidence" value="ECO:0007669"/>
    <property type="project" value="TreeGrafter"/>
</dbReference>
<dbReference type="InterPro" id="IPR009040">
    <property type="entry name" value="Ferritin-like_diiron"/>
</dbReference>
<evidence type="ECO:0000256" key="1">
    <source>
        <dbReference type="ARBA" id="ARBA00007513"/>
    </source>
</evidence>
<keyword evidence="7" id="KW-0732">Signal</keyword>
<dbReference type="Proteomes" id="UP001353858">
    <property type="component" value="Unassembled WGS sequence"/>
</dbReference>
<organism evidence="9 10">
    <name type="scientific">Aquatica leii</name>
    <dbReference type="NCBI Taxonomy" id="1421715"/>
    <lineage>
        <taxon>Eukaryota</taxon>
        <taxon>Metazoa</taxon>
        <taxon>Ecdysozoa</taxon>
        <taxon>Arthropoda</taxon>
        <taxon>Hexapoda</taxon>
        <taxon>Insecta</taxon>
        <taxon>Pterygota</taxon>
        <taxon>Neoptera</taxon>
        <taxon>Endopterygota</taxon>
        <taxon>Coleoptera</taxon>
        <taxon>Polyphaga</taxon>
        <taxon>Elateriformia</taxon>
        <taxon>Elateroidea</taxon>
        <taxon>Lampyridae</taxon>
        <taxon>Luciolinae</taxon>
        <taxon>Aquatica</taxon>
    </lineage>
</organism>